<sequence length="132" mass="15019">MGIQIRTYEDDQQPIEGDMHELDVYEVLRETRKLSKPDFIDFFKLLFLKMNVQSKEAVAGYNTHFSSNFAGSSSIPRAIQTRRLSRNTAAAMSDDISVTLIDMVSSVLSSTIRRIDRGNDDDEQHPTYDSPL</sequence>
<gene>
    <name evidence="1" type="ORF">HK103_005799</name>
</gene>
<dbReference type="Proteomes" id="UP001210925">
    <property type="component" value="Unassembled WGS sequence"/>
</dbReference>
<keyword evidence="2" id="KW-1185">Reference proteome</keyword>
<accession>A0AAD5Y510</accession>
<comment type="caution">
    <text evidence="1">The sequence shown here is derived from an EMBL/GenBank/DDBJ whole genome shotgun (WGS) entry which is preliminary data.</text>
</comment>
<reference evidence="1" key="1">
    <citation type="submission" date="2020-05" db="EMBL/GenBank/DDBJ databases">
        <title>Phylogenomic resolution of chytrid fungi.</title>
        <authorList>
            <person name="Stajich J.E."/>
            <person name="Amses K."/>
            <person name="Simmons R."/>
            <person name="Seto K."/>
            <person name="Myers J."/>
            <person name="Bonds A."/>
            <person name="Quandt C.A."/>
            <person name="Barry K."/>
            <person name="Liu P."/>
            <person name="Grigoriev I."/>
            <person name="Longcore J.E."/>
            <person name="James T.Y."/>
        </authorList>
    </citation>
    <scope>NUCLEOTIDE SEQUENCE</scope>
    <source>
        <strain evidence="1">PLAUS21</strain>
    </source>
</reference>
<dbReference type="EMBL" id="JADGKB010000057">
    <property type="protein sequence ID" value="KAJ3255992.1"/>
    <property type="molecule type" value="Genomic_DNA"/>
</dbReference>
<protein>
    <submittedName>
        <fullName evidence="1">Uncharacterized protein</fullName>
    </submittedName>
</protein>
<proteinExistence type="predicted"/>
<name>A0AAD5Y510_9FUNG</name>
<organism evidence="1 2">
    <name type="scientific">Boothiomyces macroporosus</name>
    <dbReference type="NCBI Taxonomy" id="261099"/>
    <lineage>
        <taxon>Eukaryota</taxon>
        <taxon>Fungi</taxon>
        <taxon>Fungi incertae sedis</taxon>
        <taxon>Chytridiomycota</taxon>
        <taxon>Chytridiomycota incertae sedis</taxon>
        <taxon>Chytridiomycetes</taxon>
        <taxon>Rhizophydiales</taxon>
        <taxon>Terramycetaceae</taxon>
        <taxon>Boothiomyces</taxon>
    </lineage>
</organism>
<evidence type="ECO:0000313" key="2">
    <source>
        <dbReference type="Proteomes" id="UP001210925"/>
    </source>
</evidence>
<evidence type="ECO:0000313" key="1">
    <source>
        <dbReference type="EMBL" id="KAJ3255992.1"/>
    </source>
</evidence>
<dbReference type="AlphaFoldDB" id="A0AAD5Y510"/>